<accession>A0A409YMC2</accession>
<dbReference type="EMBL" id="NHTK01000977">
    <property type="protein sequence ID" value="PPR04221.1"/>
    <property type="molecule type" value="Genomic_DNA"/>
</dbReference>
<evidence type="ECO:0000313" key="2">
    <source>
        <dbReference type="Proteomes" id="UP000284842"/>
    </source>
</evidence>
<gene>
    <name evidence="1" type="ORF">CVT24_013303</name>
</gene>
<sequence>MPPITTLLPAISFKLQSFRSMAFPSEENPKLPIEIIDLILEEFIANNVNGSDALPTIASCRFVSRFFAHKCGKALFHTIPEISSRKRDSTKVLFQLINDRPEIAEWIRSLTCYIGLIPGMPCRPPDPDPCASLVWPTLCRLPNLKSLSIIAGYAGPGIPSQRLSYTPSASSASNNADDPKSMLRLEISRQRRMDVVNLLDTYLPTPNLRYLKIKGVWNLPSHAFLACTNLRILELERCTFGPISSSISLLQDISSRGSIQDLRVISPLKESPTTKSVIRLLLSLNPHLKSITLAHSDSINVPWPVHPSFYVKLPILHAQNFPFRHLTHMKDGGWLFLWPQFCDMAREIGSALFPALKVLDLVLTSPDQRVLDAFRLLSHNVPYIEDLSITFGSFDHNVHGAAPPLEAPDFLPFFGHHLKKFQIYWITGNLNCQYLITICNTLKSISSTTTIENISISLFDPIALENIDWVCDFLEHFDSAVGGSDASFFMLKEITVRISPQSLSRRVRALLPMTLKRLHRRQDRHHADTRGVSKLNITWIFSNQ</sequence>
<evidence type="ECO:0000313" key="1">
    <source>
        <dbReference type="EMBL" id="PPR04221.1"/>
    </source>
</evidence>
<organism evidence="1 2">
    <name type="scientific">Panaeolus cyanescens</name>
    <dbReference type="NCBI Taxonomy" id="181874"/>
    <lineage>
        <taxon>Eukaryota</taxon>
        <taxon>Fungi</taxon>
        <taxon>Dikarya</taxon>
        <taxon>Basidiomycota</taxon>
        <taxon>Agaricomycotina</taxon>
        <taxon>Agaricomycetes</taxon>
        <taxon>Agaricomycetidae</taxon>
        <taxon>Agaricales</taxon>
        <taxon>Agaricineae</taxon>
        <taxon>Galeropsidaceae</taxon>
        <taxon>Panaeolus</taxon>
    </lineage>
</organism>
<comment type="caution">
    <text evidence="1">The sequence shown here is derived from an EMBL/GenBank/DDBJ whole genome shotgun (WGS) entry which is preliminary data.</text>
</comment>
<dbReference type="InterPro" id="IPR032675">
    <property type="entry name" value="LRR_dom_sf"/>
</dbReference>
<dbReference type="SUPFAM" id="SSF52047">
    <property type="entry name" value="RNI-like"/>
    <property type="match status" value="1"/>
</dbReference>
<name>A0A409YMC2_9AGAR</name>
<keyword evidence="2" id="KW-1185">Reference proteome</keyword>
<reference evidence="1 2" key="1">
    <citation type="journal article" date="2018" name="Evol. Lett.">
        <title>Horizontal gene cluster transfer increased hallucinogenic mushroom diversity.</title>
        <authorList>
            <person name="Reynolds H.T."/>
            <person name="Vijayakumar V."/>
            <person name="Gluck-Thaler E."/>
            <person name="Korotkin H.B."/>
            <person name="Matheny P.B."/>
            <person name="Slot J.C."/>
        </authorList>
    </citation>
    <scope>NUCLEOTIDE SEQUENCE [LARGE SCALE GENOMIC DNA]</scope>
    <source>
        <strain evidence="1 2">2629</strain>
    </source>
</reference>
<dbReference type="InParanoid" id="A0A409YMC2"/>
<proteinExistence type="predicted"/>
<protein>
    <recommendedName>
        <fullName evidence="3">F-box domain-containing protein</fullName>
    </recommendedName>
</protein>
<dbReference type="AlphaFoldDB" id="A0A409YMC2"/>
<evidence type="ECO:0008006" key="3">
    <source>
        <dbReference type="Google" id="ProtNLM"/>
    </source>
</evidence>
<dbReference type="Gene3D" id="3.80.10.10">
    <property type="entry name" value="Ribonuclease Inhibitor"/>
    <property type="match status" value="1"/>
</dbReference>
<dbReference type="Proteomes" id="UP000284842">
    <property type="component" value="Unassembled WGS sequence"/>
</dbReference>